<comment type="caution">
    <text evidence="8">The sequence shown here is derived from an EMBL/GenBank/DDBJ whole genome shotgun (WGS) entry which is preliminary data.</text>
</comment>
<name>A0A2W4QVS2_9GAMM</name>
<accession>A0A2W4QVS2</accession>
<keyword evidence="5" id="KW-0408">Iron</keyword>
<keyword evidence="3" id="KW-0949">S-adenosyl-L-methionine</keyword>
<proteinExistence type="predicted"/>
<reference evidence="8 9" key="1">
    <citation type="journal article" date="2018" name="Aquat. Microb. Ecol.">
        <title>Gammaproteobacterial methanotrophs dominate.</title>
        <authorList>
            <person name="Rissanen A.J."/>
            <person name="Saarenheimo J."/>
            <person name="Tiirola M."/>
            <person name="Peura S."/>
            <person name="Aalto S.L."/>
            <person name="Karvinen A."/>
            <person name="Nykanen H."/>
        </authorList>
    </citation>
    <scope>NUCLEOTIDE SEQUENCE [LARGE SCALE GENOMIC DNA]</scope>
    <source>
        <strain evidence="8">AMbin10</strain>
    </source>
</reference>
<dbReference type="EMBL" id="QJPH01000397">
    <property type="protein sequence ID" value="PZN75166.1"/>
    <property type="molecule type" value="Genomic_DNA"/>
</dbReference>
<evidence type="ECO:0000256" key="1">
    <source>
        <dbReference type="ARBA" id="ARBA00001966"/>
    </source>
</evidence>
<dbReference type="PANTHER" id="PTHR11228">
    <property type="entry name" value="RADICAL SAM DOMAIN PROTEIN"/>
    <property type="match status" value="1"/>
</dbReference>
<organism evidence="8 9">
    <name type="scientific">Candidatus Methylumidiphilus alinenensis</name>
    <dbReference type="NCBI Taxonomy" id="2202197"/>
    <lineage>
        <taxon>Bacteria</taxon>
        <taxon>Pseudomonadati</taxon>
        <taxon>Pseudomonadota</taxon>
        <taxon>Gammaproteobacteria</taxon>
        <taxon>Methylococcales</taxon>
        <taxon>Candidatus Methylumidiphilus</taxon>
    </lineage>
</organism>
<dbReference type="PANTHER" id="PTHR11228:SF7">
    <property type="entry name" value="PQQA PEPTIDE CYCLASE"/>
    <property type="match status" value="1"/>
</dbReference>
<evidence type="ECO:0000313" key="8">
    <source>
        <dbReference type="EMBL" id="PZN75166.1"/>
    </source>
</evidence>
<dbReference type="PROSITE" id="PS51918">
    <property type="entry name" value="RADICAL_SAM"/>
    <property type="match status" value="1"/>
</dbReference>
<dbReference type="InterPro" id="IPR050377">
    <property type="entry name" value="Radical_SAM_PqqE_MftC-like"/>
</dbReference>
<evidence type="ECO:0000256" key="3">
    <source>
        <dbReference type="ARBA" id="ARBA00022691"/>
    </source>
</evidence>
<dbReference type="SFLD" id="SFLDG01067">
    <property type="entry name" value="SPASM/twitch_domain_containing"/>
    <property type="match status" value="1"/>
</dbReference>
<gene>
    <name evidence="8" type="ORF">DM484_19435</name>
</gene>
<dbReference type="Gene3D" id="3.20.20.70">
    <property type="entry name" value="Aldolase class I"/>
    <property type="match status" value="1"/>
</dbReference>
<dbReference type="InterPro" id="IPR034391">
    <property type="entry name" value="AdoMet-like_SPASM_containing"/>
</dbReference>
<evidence type="ECO:0000256" key="4">
    <source>
        <dbReference type="ARBA" id="ARBA00022723"/>
    </source>
</evidence>
<keyword evidence="4" id="KW-0479">Metal-binding</keyword>
<evidence type="ECO:0000256" key="6">
    <source>
        <dbReference type="ARBA" id="ARBA00023014"/>
    </source>
</evidence>
<keyword evidence="6" id="KW-0411">Iron-sulfur</keyword>
<protein>
    <recommendedName>
        <fullName evidence="7">Radical SAM core domain-containing protein</fullName>
    </recommendedName>
</protein>
<dbReference type="SFLD" id="SFLDG01387">
    <property type="entry name" value="BtrN-like_SPASM_domain_contain"/>
    <property type="match status" value="1"/>
</dbReference>
<dbReference type="GO" id="GO:0051536">
    <property type="term" value="F:iron-sulfur cluster binding"/>
    <property type="evidence" value="ECO:0007669"/>
    <property type="project" value="UniProtKB-KW"/>
</dbReference>
<evidence type="ECO:0000256" key="2">
    <source>
        <dbReference type="ARBA" id="ARBA00022485"/>
    </source>
</evidence>
<dbReference type="CDD" id="cd01335">
    <property type="entry name" value="Radical_SAM"/>
    <property type="match status" value="1"/>
</dbReference>
<dbReference type="InterPro" id="IPR013785">
    <property type="entry name" value="Aldolase_TIM"/>
</dbReference>
<dbReference type="GO" id="GO:0003824">
    <property type="term" value="F:catalytic activity"/>
    <property type="evidence" value="ECO:0007669"/>
    <property type="project" value="InterPro"/>
</dbReference>
<sequence length="413" mass="46076">MSDSMIDISSLWNRAHPHLQPMPATLPLAKEQMQGCGTCGHAGAFRIVAHIRYSDGHWHENSQVLHCAKCRKWLLPEDQLPNRDAVPTAVNARLWSHSPTFLNIEPTTRCNFSCWYCVGRHMEQKDITVEDFRHVLDNFPTVRTIALVGEGEPLMHKGFFEMARMATDRGIRVVTLSNGSTFSSSNVKKICAVGIVYISVSIDSFDPSTFAASRIGGDLTQVLTGIKRLADYRDSHGFQYPRIGLKGTLFDQTQNQIPAIVAMAKSHGVEIFEGFQPLNPMSTYLPIYPTEKLKALDTDEMGQVTAAILRDSAKALTQLKSVSQFCEDEGIALSKNGRGNGLRPNCDEEWVYALLSGDITPCCQIKTPISSNWNLTSHTLDEVFADTLYENTRFNLWNGLFPDHCKGCFKTNV</sequence>
<dbReference type="SUPFAM" id="SSF102114">
    <property type="entry name" value="Radical SAM enzymes"/>
    <property type="match status" value="1"/>
</dbReference>
<dbReference type="Proteomes" id="UP000249396">
    <property type="component" value="Unassembled WGS sequence"/>
</dbReference>
<feature type="domain" description="Radical SAM core" evidence="7">
    <location>
        <begin position="96"/>
        <end position="311"/>
    </location>
</feature>
<keyword evidence="2" id="KW-0004">4Fe-4S</keyword>
<evidence type="ECO:0000313" key="9">
    <source>
        <dbReference type="Proteomes" id="UP000249396"/>
    </source>
</evidence>
<dbReference type="Pfam" id="PF04055">
    <property type="entry name" value="Radical_SAM"/>
    <property type="match status" value="1"/>
</dbReference>
<dbReference type="SFLD" id="SFLDS00029">
    <property type="entry name" value="Radical_SAM"/>
    <property type="match status" value="1"/>
</dbReference>
<evidence type="ECO:0000259" key="7">
    <source>
        <dbReference type="PROSITE" id="PS51918"/>
    </source>
</evidence>
<dbReference type="AlphaFoldDB" id="A0A2W4QVS2"/>
<dbReference type="InterPro" id="IPR058240">
    <property type="entry name" value="rSAM_sf"/>
</dbReference>
<dbReference type="GO" id="GO:0046872">
    <property type="term" value="F:metal ion binding"/>
    <property type="evidence" value="ECO:0007669"/>
    <property type="project" value="UniProtKB-KW"/>
</dbReference>
<dbReference type="CDD" id="cd21109">
    <property type="entry name" value="SPASM"/>
    <property type="match status" value="1"/>
</dbReference>
<evidence type="ECO:0000256" key="5">
    <source>
        <dbReference type="ARBA" id="ARBA00023004"/>
    </source>
</evidence>
<dbReference type="InterPro" id="IPR007197">
    <property type="entry name" value="rSAM"/>
</dbReference>
<comment type="cofactor">
    <cofactor evidence="1">
        <name>[4Fe-4S] cluster</name>
        <dbReference type="ChEBI" id="CHEBI:49883"/>
    </cofactor>
</comment>